<dbReference type="GO" id="GO:0005886">
    <property type="term" value="C:plasma membrane"/>
    <property type="evidence" value="ECO:0007669"/>
    <property type="project" value="InterPro"/>
</dbReference>
<keyword evidence="4" id="KW-0449">Lipoprotein</keyword>
<proteinExistence type="predicted"/>
<evidence type="ECO:0000313" key="4">
    <source>
        <dbReference type="EMBL" id="MBA8809038.1"/>
    </source>
</evidence>
<evidence type="ECO:0000313" key="5">
    <source>
        <dbReference type="Proteomes" id="UP000540568"/>
    </source>
</evidence>
<reference evidence="4 5" key="1">
    <citation type="submission" date="2020-07" db="EMBL/GenBank/DDBJ databases">
        <title>Sequencing the genomes of 1000 actinobacteria strains.</title>
        <authorList>
            <person name="Klenk H.-P."/>
        </authorList>
    </citation>
    <scope>NUCLEOTIDE SEQUENCE [LARGE SCALE GENOMIC DNA]</scope>
    <source>
        <strain evidence="4 5">DSM 44121</strain>
    </source>
</reference>
<organism evidence="4 5">
    <name type="scientific">Promicromonospora sukumoe</name>
    <dbReference type="NCBI Taxonomy" id="88382"/>
    <lineage>
        <taxon>Bacteria</taxon>
        <taxon>Bacillati</taxon>
        <taxon>Actinomycetota</taxon>
        <taxon>Actinomycetes</taxon>
        <taxon>Micrococcales</taxon>
        <taxon>Promicromonosporaceae</taxon>
        <taxon>Promicromonospora</taxon>
    </lineage>
</organism>
<keyword evidence="1" id="KW-0732">Signal</keyword>
<dbReference type="Pfam" id="PF02608">
    <property type="entry name" value="Bmp"/>
    <property type="match status" value="1"/>
</dbReference>
<dbReference type="AlphaFoldDB" id="A0A7W3PEM3"/>
<feature type="region of interest" description="Disordered" evidence="2">
    <location>
        <begin position="1"/>
        <end position="24"/>
    </location>
</feature>
<sequence>MTGFAARFVGSSHQPAPEVTVRPTPGTWDDVAAPAEYSMVVIAPGDDPTTATLTAAVEHYAAEHGADLTVLPARDHDEVEQRIDEAVAAAPDLVVGVGDGVVDVFSLITAQYLETDFLVVGAQLPEPTHNVTAVVWPGAEFRGTALGNDPAHANAVTPGRAREAVAAGTASVLHDLTGIVIELG</sequence>
<accession>A0A7W3PEM3</accession>
<feature type="domain" description="ABC transporter substrate-binding protein PnrA-like" evidence="3">
    <location>
        <begin position="45"/>
        <end position="139"/>
    </location>
</feature>
<keyword evidence="5" id="KW-1185">Reference proteome</keyword>
<dbReference type="Gene3D" id="3.40.50.2300">
    <property type="match status" value="1"/>
</dbReference>
<gene>
    <name evidence="4" type="ORF">FHX71_002980</name>
</gene>
<protein>
    <submittedName>
        <fullName evidence="4">Basic membrane lipoprotein Med (Substrate-binding protein (PBP1-ABC) superfamily)</fullName>
    </submittedName>
</protein>
<dbReference type="EMBL" id="JACGWV010000001">
    <property type="protein sequence ID" value="MBA8809038.1"/>
    <property type="molecule type" value="Genomic_DNA"/>
</dbReference>
<evidence type="ECO:0000256" key="1">
    <source>
        <dbReference type="ARBA" id="ARBA00022729"/>
    </source>
</evidence>
<evidence type="ECO:0000256" key="2">
    <source>
        <dbReference type="SAM" id="MobiDB-lite"/>
    </source>
</evidence>
<name>A0A7W3PEM3_9MICO</name>
<dbReference type="RefSeq" id="WP_246402582.1">
    <property type="nucleotide sequence ID" value="NZ_BAAATF010000003.1"/>
</dbReference>
<dbReference type="InterPro" id="IPR003760">
    <property type="entry name" value="PnrA-like"/>
</dbReference>
<comment type="caution">
    <text evidence="4">The sequence shown here is derived from an EMBL/GenBank/DDBJ whole genome shotgun (WGS) entry which is preliminary data.</text>
</comment>
<dbReference type="Proteomes" id="UP000540568">
    <property type="component" value="Unassembled WGS sequence"/>
</dbReference>
<evidence type="ECO:0000259" key="3">
    <source>
        <dbReference type="Pfam" id="PF02608"/>
    </source>
</evidence>